<name>A0A915J4E2_ROMCU</name>
<reference evidence="2" key="1">
    <citation type="submission" date="2022-11" db="UniProtKB">
        <authorList>
            <consortium name="WormBaseParasite"/>
        </authorList>
    </citation>
    <scope>IDENTIFICATION</scope>
</reference>
<accession>A0A915J4E2</accession>
<dbReference type="Proteomes" id="UP000887565">
    <property type="component" value="Unplaced"/>
</dbReference>
<evidence type="ECO:0000313" key="1">
    <source>
        <dbReference type="Proteomes" id="UP000887565"/>
    </source>
</evidence>
<evidence type="ECO:0000313" key="2">
    <source>
        <dbReference type="WBParaSite" id="nRc.2.0.1.t20693-RA"/>
    </source>
</evidence>
<keyword evidence="1" id="KW-1185">Reference proteome</keyword>
<dbReference type="OMA" id="LINEMYI"/>
<protein>
    <submittedName>
        <fullName evidence="2">Reverse transcriptase domain-containing protein</fullName>
    </submittedName>
</protein>
<dbReference type="WBParaSite" id="nRc.2.0.1.t20693-RA">
    <property type="protein sequence ID" value="nRc.2.0.1.t20693-RA"/>
    <property type="gene ID" value="nRc.2.0.1.g20693"/>
</dbReference>
<dbReference type="AlphaFoldDB" id="A0A915J4E2"/>
<dbReference type="PANTHER" id="PTHR19446">
    <property type="entry name" value="REVERSE TRANSCRIPTASES"/>
    <property type="match status" value="1"/>
</dbReference>
<sequence length="192" mass="22360">MRPGQNTRIHRRREPKLCRTRLACKEKLSERQERVTQFECPNKDKNGKLLIAQEEQNIRWAEHFQETLNQLEPTTIYNFEVENAQEELVVTTNKITIQEVKIAIKNLKNNKAASRDKIPAELLKHHDQTMAEAQTTLFNKCWRRGTVPEDWRKGAIVKLLKKGNSSECTNWRGITLLSVPGKEFCIILLGRL</sequence>
<proteinExistence type="predicted"/>
<organism evidence="1 2">
    <name type="scientific">Romanomermis culicivorax</name>
    <name type="common">Nematode worm</name>
    <dbReference type="NCBI Taxonomy" id="13658"/>
    <lineage>
        <taxon>Eukaryota</taxon>
        <taxon>Metazoa</taxon>
        <taxon>Ecdysozoa</taxon>
        <taxon>Nematoda</taxon>
        <taxon>Enoplea</taxon>
        <taxon>Dorylaimia</taxon>
        <taxon>Mermithida</taxon>
        <taxon>Mermithoidea</taxon>
        <taxon>Mermithidae</taxon>
        <taxon>Romanomermis</taxon>
    </lineage>
</organism>